<dbReference type="GO" id="GO:0015293">
    <property type="term" value="F:symporter activity"/>
    <property type="evidence" value="ECO:0007669"/>
    <property type="project" value="UniProtKB-KW"/>
</dbReference>
<evidence type="ECO:0000313" key="14">
    <source>
        <dbReference type="Proteomes" id="UP001324115"/>
    </source>
</evidence>
<dbReference type="EMBL" id="JAXUIC010000011">
    <property type="protein sequence ID" value="KAK4563454.1"/>
    <property type="molecule type" value="Genomic_DNA"/>
</dbReference>
<feature type="transmembrane region" description="Helical" evidence="11">
    <location>
        <begin position="60"/>
        <end position="85"/>
    </location>
</feature>
<organism evidence="13 14">
    <name type="scientific">Quercus rubra</name>
    <name type="common">Northern red oak</name>
    <name type="synonym">Quercus borealis</name>
    <dbReference type="NCBI Taxonomy" id="3512"/>
    <lineage>
        <taxon>Eukaryota</taxon>
        <taxon>Viridiplantae</taxon>
        <taxon>Streptophyta</taxon>
        <taxon>Embryophyta</taxon>
        <taxon>Tracheophyta</taxon>
        <taxon>Spermatophyta</taxon>
        <taxon>Magnoliopsida</taxon>
        <taxon>eudicotyledons</taxon>
        <taxon>Gunneridae</taxon>
        <taxon>Pentapetalae</taxon>
        <taxon>rosids</taxon>
        <taxon>fabids</taxon>
        <taxon>Fagales</taxon>
        <taxon>Fagaceae</taxon>
        <taxon>Quercus</taxon>
    </lineage>
</organism>
<evidence type="ECO:0000256" key="9">
    <source>
        <dbReference type="ARBA" id="ARBA00023294"/>
    </source>
</evidence>
<accession>A0AAN7E681</accession>
<keyword evidence="8 11" id="KW-0472">Membrane</keyword>
<comment type="function">
    <text evidence="10">Carrier protein involved in proton-driven auxin influx. Mediates the formation of auxin gradient from developing leaves (site of auxin biosynthesis) to tips by contributing to the loading of auxin in vascular tissues and facilitating acropetal (base to tip) auxin transport within inner tissues of the root apex, and basipetal (tip to base) auxin transport within outer tissues of the root apex. May be involved in lateral roots and nodules formation.</text>
</comment>
<comment type="subcellular location">
    <subcellularLocation>
        <location evidence="1">Endomembrane system</location>
        <topology evidence="1">Multi-pass membrane protein</topology>
    </subcellularLocation>
</comment>
<evidence type="ECO:0000256" key="7">
    <source>
        <dbReference type="ARBA" id="ARBA00022989"/>
    </source>
</evidence>
<feature type="transmembrane region" description="Helical" evidence="11">
    <location>
        <begin position="235"/>
        <end position="256"/>
    </location>
</feature>
<protein>
    <recommendedName>
        <fullName evidence="12">Amino acid transporter transmembrane domain-containing protein</fullName>
    </recommendedName>
</protein>
<dbReference type="GO" id="GO:0009734">
    <property type="term" value="P:auxin-activated signaling pathway"/>
    <property type="evidence" value="ECO:0007669"/>
    <property type="project" value="UniProtKB-KW"/>
</dbReference>
<evidence type="ECO:0000256" key="3">
    <source>
        <dbReference type="ARBA" id="ARBA00022448"/>
    </source>
</evidence>
<evidence type="ECO:0000256" key="11">
    <source>
        <dbReference type="SAM" id="Phobius"/>
    </source>
</evidence>
<evidence type="ECO:0000256" key="10">
    <source>
        <dbReference type="ARBA" id="ARBA00045588"/>
    </source>
</evidence>
<evidence type="ECO:0000259" key="12">
    <source>
        <dbReference type="Pfam" id="PF01490"/>
    </source>
</evidence>
<comment type="similarity">
    <text evidence="2">Belongs to the amino acid/polyamine transporter 2 family. Amino acid/auxin permease (AAAP) (TC 2.A.18.1) subfamily.</text>
</comment>
<dbReference type="GO" id="GO:0006865">
    <property type="term" value="P:amino acid transport"/>
    <property type="evidence" value="ECO:0007669"/>
    <property type="project" value="UniProtKB-KW"/>
</dbReference>
<keyword evidence="7 11" id="KW-1133">Transmembrane helix</keyword>
<feature type="transmembrane region" description="Helical" evidence="11">
    <location>
        <begin position="276"/>
        <end position="296"/>
    </location>
</feature>
<dbReference type="Proteomes" id="UP001324115">
    <property type="component" value="Unassembled WGS sequence"/>
</dbReference>
<evidence type="ECO:0000256" key="5">
    <source>
        <dbReference type="ARBA" id="ARBA00022847"/>
    </source>
</evidence>
<comment type="caution">
    <text evidence="13">The sequence shown here is derived from an EMBL/GenBank/DDBJ whole genome shotgun (WGS) entry which is preliminary data.</text>
</comment>
<gene>
    <name evidence="13" type="ORF">RGQ29_005822</name>
</gene>
<dbReference type="PANTHER" id="PTHR48017">
    <property type="entry name" value="OS05G0424000 PROTEIN-RELATED"/>
    <property type="match status" value="1"/>
</dbReference>
<reference evidence="13 14" key="1">
    <citation type="journal article" date="2023" name="G3 (Bethesda)">
        <title>A haplotype-resolved chromosome-scale genome for Quercus rubra L. provides insights into the genetics of adaptive traits for red oak species.</title>
        <authorList>
            <person name="Kapoor B."/>
            <person name="Jenkins J."/>
            <person name="Schmutz J."/>
            <person name="Zhebentyayeva T."/>
            <person name="Kuelheim C."/>
            <person name="Coggeshall M."/>
            <person name="Heim C."/>
            <person name="Lasky J.R."/>
            <person name="Leites L."/>
            <person name="Islam-Faridi N."/>
            <person name="Romero-Severson J."/>
            <person name="DeLeo V.L."/>
            <person name="Lucas S.M."/>
            <person name="Lazic D."/>
            <person name="Gailing O."/>
            <person name="Carlson J."/>
            <person name="Staton M."/>
        </authorList>
    </citation>
    <scope>NUCLEOTIDE SEQUENCE [LARGE SCALE GENOMIC DNA]</scope>
    <source>
        <strain evidence="13">Pseudo-F2</strain>
    </source>
</reference>
<evidence type="ECO:0000256" key="4">
    <source>
        <dbReference type="ARBA" id="ARBA00022692"/>
    </source>
</evidence>
<feature type="transmembrane region" description="Helical" evidence="11">
    <location>
        <begin position="120"/>
        <end position="141"/>
    </location>
</feature>
<evidence type="ECO:0000256" key="1">
    <source>
        <dbReference type="ARBA" id="ARBA00004127"/>
    </source>
</evidence>
<proteinExistence type="inferred from homology"/>
<dbReference type="AlphaFoldDB" id="A0AAN7E681"/>
<keyword evidence="9" id="KW-0927">Auxin signaling pathway</keyword>
<keyword evidence="5" id="KW-0769">Symport</keyword>
<feature type="transmembrane region" description="Helical" evidence="11">
    <location>
        <begin position="442"/>
        <end position="463"/>
    </location>
</feature>
<evidence type="ECO:0000313" key="13">
    <source>
        <dbReference type="EMBL" id="KAK4563454.1"/>
    </source>
</evidence>
<evidence type="ECO:0000256" key="8">
    <source>
        <dbReference type="ARBA" id="ARBA00023136"/>
    </source>
</evidence>
<feature type="transmembrane region" description="Helical" evidence="11">
    <location>
        <begin position="35"/>
        <end position="54"/>
    </location>
</feature>
<dbReference type="GO" id="GO:0012505">
    <property type="term" value="C:endomembrane system"/>
    <property type="evidence" value="ECO:0007669"/>
    <property type="project" value="UniProtKB-SubCell"/>
</dbReference>
<keyword evidence="14" id="KW-1185">Reference proteome</keyword>
<evidence type="ECO:0000256" key="6">
    <source>
        <dbReference type="ARBA" id="ARBA00022970"/>
    </source>
</evidence>
<dbReference type="InterPro" id="IPR013057">
    <property type="entry name" value="AA_transpt_TM"/>
</dbReference>
<evidence type="ECO:0000256" key="2">
    <source>
        <dbReference type="ARBA" id="ARBA00005590"/>
    </source>
</evidence>
<keyword evidence="4 11" id="KW-0812">Transmembrane</keyword>
<feature type="transmembrane region" description="Helical" evidence="11">
    <location>
        <begin position="380"/>
        <end position="397"/>
    </location>
</feature>
<keyword evidence="6" id="KW-0029">Amino-acid transport</keyword>
<name>A0AAN7E681_QUERU</name>
<dbReference type="Pfam" id="PF01490">
    <property type="entry name" value="Aa_trans"/>
    <property type="match status" value="1"/>
</dbReference>
<feature type="transmembrane region" description="Helical" evidence="11">
    <location>
        <begin position="185"/>
        <end position="207"/>
    </location>
</feature>
<sequence length="476" mass="52182">MEMQASSRFAVESGDLSSKFDDDGKKKRTGTLMTASAHIITAVIGSGVLSLSWALAQLGWIAGIIALLTFSLITLFTSVLLTNGYRSPDPITGRRNYNYIEVVKNNLGGIKYKLCGIAQYSNLVGICIGYTITAAISMAAVKRSNCFHKNGHEAGCHTSNSSYMIILGVIEIILSQISNFHDLSGLSYIAAVMSFTYASIGIGLSIAEIAEGRYGRTSITGTTVGVDVATSSQKVWNSLLAIGNIAFAYSYSTVLIAIQDTLKSSPPENVVMKKACIIGVSIISVFYVLCGALGYAAFGNRAPGNFLTGFGFYEPYWLVDIANICIVIHLVGAYQVFSQPVYQLVEDWCKSRWPESDFIVKEHQIVLPFVGIYNMNSFRCLWRTVFVIFTTLIAMLFPVFNSVLGLIGASSFWPLTVYFPIEMHISQAKIRSFSLNWFWLKMLSWACFIITVVAIVASIQGIITDVSHYQPFKSVS</sequence>
<keyword evidence="3" id="KW-0813">Transport</keyword>
<feature type="domain" description="Amino acid transporter transmembrane" evidence="12">
    <location>
        <begin position="29"/>
        <end position="463"/>
    </location>
</feature>